<dbReference type="PANTHER" id="PTHR37984:SF5">
    <property type="entry name" value="PROTEIN NYNRIN-LIKE"/>
    <property type="match status" value="1"/>
</dbReference>
<dbReference type="InterPro" id="IPR050951">
    <property type="entry name" value="Retrovirus_Pol_polyprotein"/>
</dbReference>
<dbReference type="AlphaFoldDB" id="N6UIX4"/>
<dbReference type="InterPro" id="IPR001584">
    <property type="entry name" value="Integrase_cat-core"/>
</dbReference>
<dbReference type="PANTHER" id="PTHR37984">
    <property type="entry name" value="PROTEIN CBG26694"/>
    <property type="match status" value="1"/>
</dbReference>
<dbReference type="SUPFAM" id="SSF53098">
    <property type="entry name" value="Ribonuclease H-like"/>
    <property type="match status" value="2"/>
</dbReference>
<gene>
    <name evidence="2" type="ORF">YQE_02988</name>
</gene>
<proteinExistence type="predicted"/>
<name>N6UIX4_DENPD</name>
<organism evidence="2">
    <name type="scientific">Dendroctonus ponderosae</name>
    <name type="common">Mountain pine beetle</name>
    <dbReference type="NCBI Taxonomy" id="77166"/>
    <lineage>
        <taxon>Eukaryota</taxon>
        <taxon>Metazoa</taxon>
        <taxon>Ecdysozoa</taxon>
        <taxon>Arthropoda</taxon>
        <taxon>Hexapoda</taxon>
        <taxon>Insecta</taxon>
        <taxon>Pterygota</taxon>
        <taxon>Neoptera</taxon>
        <taxon>Endopterygota</taxon>
        <taxon>Coleoptera</taxon>
        <taxon>Polyphaga</taxon>
        <taxon>Cucujiformia</taxon>
        <taxon>Curculionidae</taxon>
        <taxon>Scolytinae</taxon>
        <taxon>Dendroctonus</taxon>
    </lineage>
</organism>
<reference evidence="2" key="1">
    <citation type="journal article" date="2013" name="Genome Biol.">
        <title>Draft genome of the mountain pine beetle, Dendroctonus ponderosae Hopkins, a major forest pest.</title>
        <authorList>
            <person name="Keeling C.I."/>
            <person name="Yuen M.M."/>
            <person name="Liao N.Y."/>
            <person name="Docking T.R."/>
            <person name="Chan S.K."/>
            <person name="Taylor G.A."/>
            <person name="Palmquist D.L."/>
            <person name="Jackman S.D."/>
            <person name="Nguyen A."/>
            <person name="Li M."/>
            <person name="Henderson H."/>
            <person name="Janes J.K."/>
            <person name="Zhao Y."/>
            <person name="Pandoh P."/>
            <person name="Moore R."/>
            <person name="Sperling F.A."/>
            <person name="Huber D.P."/>
            <person name="Birol I."/>
            <person name="Jones S.J."/>
            <person name="Bohlmann J."/>
        </authorList>
    </citation>
    <scope>NUCLEOTIDE SEQUENCE</scope>
</reference>
<protein>
    <submittedName>
        <fullName evidence="2">Uncharacterized protein</fullName>
    </submittedName>
</protein>
<dbReference type="Gene3D" id="3.30.420.10">
    <property type="entry name" value="Ribonuclease H-like superfamily/Ribonuclease H"/>
    <property type="match status" value="2"/>
</dbReference>
<dbReference type="PROSITE" id="PS50994">
    <property type="entry name" value="INTEGRASE"/>
    <property type="match status" value="2"/>
</dbReference>
<dbReference type="GO" id="GO:0003676">
    <property type="term" value="F:nucleic acid binding"/>
    <property type="evidence" value="ECO:0007669"/>
    <property type="project" value="InterPro"/>
</dbReference>
<feature type="non-terminal residue" evidence="2">
    <location>
        <position position="1"/>
    </location>
</feature>
<evidence type="ECO:0000313" key="2">
    <source>
        <dbReference type="EMBL" id="ENN80591.1"/>
    </source>
</evidence>
<dbReference type="EMBL" id="KB740469">
    <property type="protein sequence ID" value="ENN80591.1"/>
    <property type="molecule type" value="Genomic_DNA"/>
</dbReference>
<dbReference type="HOGENOM" id="CLU_724766_0_0_1"/>
<evidence type="ECO:0000256" key="1">
    <source>
        <dbReference type="SAM" id="MobiDB-lite"/>
    </source>
</evidence>
<sequence length="382" mass="44547">MWYLIVTDYYSRFFQIFKLIRMSEAVIIEKLKQLFCRYGLPEIVRSDNGPQFQSEFKTFSREYDFKHITSSPYFAQSNGCVEAAVKTAKSLLKKNDDIYRALLAYRTTSLECGFSPSELMFGRKIRSFIPLLPITDYYSRFFEIFKLIRMSEAVIIEKLKQLFCRYGLPEIVRSDNGPQFQSEFKTFSREYDFKHITSSPYFAQSNGCVEAAVKTAKSLLKKNDDIYRALLAYRTTSLECGFSPSELMFGRKIRSFIPLLPSQLNTPTNTQSLADRESQAKERSSKQYNNRHRSRKLSDLGVGDYVWVTDLRVYAKVVQILDEPRSYLIESNSGIFRRNRWHLIPAPYYTQRQFTPTYTSLDNDPSGNYCNNDSFKITESAK</sequence>
<dbReference type="GO" id="GO:0015074">
    <property type="term" value="P:DNA integration"/>
    <property type="evidence" value="ECO:0007669"/>
    <property type="project" value="InterPro"/>
</dbReference>
<dbReference type="InterPro" id="IPR012337">
    <property type="entry name" value="RNaseH-like_sf"/>
</dbReference>
<dbReference type="OrthoDB" id="6760780at2759"/>
<feature type="compositionally biased region" description="Basic and acidic residues" evidence="1">
    <location>
        <begin position="274"/>
        <end position="285"/>
    </location>
</feature>
<dbReference type="FunFam" id="3.30.420.10:FF:000063">
    <property type="entry name" value="Retrovirus-related Pol polyprotein from transposon 297-like Protein"/>
    <property type="match status" value="2"/>
</dbReference>
<accession>N6UIX4</accession>
<dbReference type="Pfam" id="PF00665">
    <property type="entry name" value="rve"/>
    <property type="match status" value="2"/>
</dbReference>
<feature type="region of interest" description="Disordered" evidence="1">
    <location>
        <begin position="267"/>
        <end position="293"/>
    </location>
</feature>
<dbReference type="InterPro" id="IPR036397">
    <property type="entry name" value="RNaseH_sf"/>
</dbReference>
<feature type="non-terminal residue" evidence="2">
    <location>
        <position position="382"/>
    </location>
</feature>